<reference evidence="2 3" key="1">
    <citation type="submission" date="2020-07" db="EMBL/GenBank/DDBJ databases">
        <title>Fungal Genomes of the International Space Station.</title>
        <authorList>
            <person name="Seuylemezian A."/>
            <person name="Singh N.K."/>
            <person name="Wood J."/>
            <person name="Venkateswaran K."/>
        </authorList>
    </citation>
    <scope>NUCLEOTIDE SEQUENCE [LARGE SCALE GENOMIC DNA]</scope>
    <source>
        <strain evidence="2 3">PL-B2</strain>
    </source>
</reference>
<proteinExistence type="predicted"/>
<gene>
    <name evidence="2" type="ORF">H0185_14960</name>
</gene>
<organism evidence="2 3">
    <name type="scientific">Mesobacillus maritimus</name>
    <dbReference type="NCBI Taxonomy" id="1643336"/>
    <lineage>
        <taxon>Bacteria</taxon>
        <taxon>Bacillati</taxon>
        <taxon>Bacillota</taxon>
        <taxon>Bacilli</taxon>
        <taxon>Bacillales</taxon>
        <taxon>Bacillaceae</taxon>
        <taxon>Mesobacillus</taxon>
    </lineage>
</organism>
<dbReference type="Proteomes" id="UP000769780">
    <property type="component" value="Unassembled WGS sequence"/>
</dbReference>
<feature type="transmembrane region" description="Helical" evidence="1">
    <location>
        <begin position="67"/>
        <end position="91"/>
    </location>
</feature>
<keyword evidence="1" id="KW-0472">Membrane</keyword>
<name>A0ABS7K7A6_9BACI</name>
<feature type="transmembrane region" description="Helical" evidence="1">
    <location>
        <begin position="6"/>
        <end position="25"/>
    </location>
</feature>
<keyword evidence="1" id="KW-0812">Transmembrane</keyword>
<evidence type="ECO:0000256" key="1">
    <source>
        <dbReference type="SAM" id="Phobius"/>
    </source>
</evidence>
<evidence type="ECO:0000313" key="2">
    <source>
        <dbReference type="EMBL" id="MBY0098099.1"/>
    </source>
</evidence>
<comment type="caution">
    <text evidence="2">The sequence shown here is derived from an EMBL/GenBank/DDBJ whole genome shotgun (WGS) entry which is preliminary data.</text>
</comment>
<keyword evidence="1" id="KW-1133">Transmembrane helix</keyword>
<evidence type="ECO:0008006" key="4">
    <source>
        <dbReference type="Google" id="ProtNLM"/>
    </source>
</evidence>
<dbReference type="RefSeq" id="WP_221874321.1">
    <property type="nucleotide sequence ID" value="NZ_JACWFH010000019.1"/>
</dbReference>
<evidence type="ECO:0000313" key="3">
    <source>
        <dbReference type="Proteomes" id="UP000769780"/>
    </source>
</evidence>
<sequence length="97" mass="11092">MLPTFFVIILFSFLVSTLTSMRIWKKKSNKRVALLVSLMINTLILSLATAVLYQVDVQTFHKQTQGFFGSLGIFVLGFFIPINTLLTFYILEIVKNK</sequence>
<protein>
    <recommendedName>
        <fullName evidence="4">Transposase</fullName>
    </recommendedName>
</protein>
<accession>A0ABS7K7A6</accession>
<dbReference type="EMBL" id="JACWFH010000019">
    <property type="protein sequence ID" value="MBY0098099.1"/>
    <property type="molecule type" value="Genomic_DNA"/>
</dbReference>
<keyword evidence="3" id="KW-1185">Reference proteome</keyword>
<feature type="transmembrane region" description="Helical" evidence="1">
    <location>
        <begin position="32"/>
        <end position="55"/>
    </location>
</feature>